<reference evidence="2 3" key="1">
    <citation type="submission" date="2023-09" db="EMBL/GenBank/DDBJ databases">
        <title>Genomes of two closely related lineages of the louse Polyplax serrata with different host specificities.</title>
        <authorList>
            <person name="Martinu J."/>
            <person name="Tarabai H."/>
            <person name="Stefka J."/>
            <person name="Hypsa V."/>
        </authorList>
    </citation>
    <scope>NUCLEOTIDE SEQUENCE [LARGE SCALE GENOMIC DNA]</scope>
    <source>
        <strain evidence="2">98ZLc_SE</strain>
    </source>
</reference>
<comment type="caution">
    <text evidence="2">The sequence shown here is derived from an EMBL/GenBank/DDBJ whole genome shotgun (WGS) entry which is preliminary data.</text>
</comment>
<dbReference type="EMBL" id="JAWJWF010000048">
    <property type="protein sequence ID" value="KAK6619953.1"/>
    <property type="molecule type" value="Genomic_DNA"/>
</dbReference>
<evidence type="ECO:0000313" key="2">
    <source>
        <dbReference type="EMBL" id="KAK6619953.1"/>
    </source>
</evidence>
<proteinExistence type="predicted"/>
<keyword evidence="3" id="KW-1185">Reference proteome</keyword>
<dbReference type="SUPFAM" id="SSF51197">
    <property type="entry name" value="Clavaminate synthase-like"/>
    <property type="match status" value="1"/>
</dbReference>
<dbReference type="PANTHER" id="PTHR12480:SF19">
    <property type="entry name" value="CUPIN-LIKE DOMAIN-CONTAINING PROTEIN"/>
    <property type="match status" value="1"/>
</dbReference>
<dbReference type="Gene3D" id="2.60.120.650">
    <property type="entry name" value="Cupin"/>
    <property type="match status" value="1"/>
</dbReference>
<sequence>MGATEGKVHQARRRLSKIVKRAERSGCSLSDLVCLSSAERIIGIPRNMEKTFFKRYQILISTAVFCILVHAGILSPSSIAWLRWSRWSNMRNDPCTLEMPDELTKIFRPPVACTICRDVTAVEKVANLSPAIFEERYAYTGRPVVVVDGMTNWTAQHVFNFEFFKKIYTERMEEWQQHGCQFFPYKTEFKHLSEVFNMSRERAFLSAGTDPWYVGWSNCDDEINQILRRHYKKPYFLPETAETKRLDWIFMGSTGFGAPMHAQLRGRKKWSLQPPPECFYECETVDVVVEPGEIIILDTNRWYHSTLIVSNEISITIGAEYD</sequence>
<evidence type="ECO:0008006" key="4">
    <source>
        <dbReference type="Google" id="ProtNLM"/>
    </source>
</evidence>
<keyword evidence="1" id="KW-0812">Transmembrane</keyword>
<protein>
    <recommendedName>
        <fullName evidence="4">Cupin-like domain-containing protein</fullName>
    </recommendedName>
</protein>
<feature type="transmembrane region" description="Helical" evidence="1">
    <location>
        <begin position="58"/>
        <end position="82"/>
    </location>
</feature>
<dbReference type="Proteomes" id="UP001359485">
    <property type="component" value="Unassembled WGS sequence"/>
</dbReference>
<keyword evidence="1" id="KW-0472">Membrane</keyword>
<name>A0ABR1AHX8_POLSC</name>
<accession>A0ABR1AHX8</accession>
<evidence type="ECO:0000256" key="1">
    <source>
        <dbReference type="SAM" id="Phobius"/>
    </source>
</evidence>
<organism evidence="2 3">
    <name type="scientific">Polyplax serrata</name>
    <name type="common">Common mouse louse</name>
    <dbReference type="NCBI Taxonomy" id="468196"/>
    <lineage>
        <taxon>Eukaryota</taxon>
        <taxon>Metazoa</taxon>
        <taxon>Ecdysozoa</taxon>
        <taxon>Arthropoda</taxon>
        <taxon>Hexapoda</taxon>
        <taxon>Insecta</taxon>
        <taxon>Pterygota</taxon>
        <taxon>Neoptera</taxon>
        <taxon>Paraneoptera</taxon>
        <taxon>Psocodea</taxon>
        <taxon>Troctomorpha</taxon>
        <taxon>Phthiraptera</taxon>
        <taxon>Anoplura</taxon>
        <taxon>Polyplacidae</taxon>
        <taxon>Polyplax</taxon>
    </lineage>
</organism>
<keyword evidence="1" id="KW-1133">Transmembrane helix</keyword>
<dbReference type="InterPro" id="IPR050910">
    <property type="entry name" value="JMJD6_ArgDemeth/LysHydrox"/>
</dbReference>
<dbReference type="PANTHER" id="PTHR12480">
    <property type="entry name" value="ARGININE DEMETHYLASE AND LYSYL-HYDROXYLASE JMJD"/>
    <property type="match status" value="1"/>
</dbReference>
<evidence type="ECO:0000313" key="3">
    <source>
        <dbReference type="Proteomes" id="UP001359485"/>
    </source>
</evidence>
<gene>
    <name evidence="2" type="ORF">RUM44_006353</name>
</gene>